<gene>
    <name evidence="3" type="ORF">E0E05_06505</name>
</gene>
<dbReference type="RefSeq" id="WP_131615984.1">
    <property type="nucleotide sequence ID" value="NZ_CP036532.1"/>
</dbReference>
<keyword evidence="1" id="KW-1133">Transmembrane helix</keyword>
<keyword evidence="1" id="KW-0812">Transmembrane</keyword>
<dbReference type="GeneID" id="90766941"/>
<dbReference type="EMBL" id="CP036532">
    <property type="protein sequence ID" value="QBK30283.1"/>
    <property type="molecule type" value="Genomic_DNA"/>
</dbReference>
<dbReference type="AlphaFoldDB" id="A0A4P6V0D4"/>
<dbReference type="PANTHER" id="PTHR40057">
    <property type="entry name" value="SLR1162 PROTEIN"/>
    <property type="match status" value="1"/>
</dbReference>
<name>A0A4P6V0D4_9HYPH</name>
<dbReference type="KEGG" id="rpod:E0E05_06505"/>
<sequence length="184" mass="20500">MSGPVTVVARRRVRPGSQAAYEDWLERLTGAAADLPGYIGAELHRPKADEREYTSIFRFDSLENLEAFERSDMRARFLAEIAPHVDGDAVWDRMTGLEVWFDPPPGTVVAQPSPHRMALLLIAVVFTLVLVLNLALAPLIGGWPLPLRLLLVVVLQVTLLTYVIMPRLTRALARFIYPATKTVS</sequence>
<evidence type="ECO:0000313" key="3">
    <source>
        <dbReference type="EMBL" id="QBK30283.1"/>
    </source>
</evidence>
<dbReference type="PANTHER" id="PTHR40057:SF1">
    <property type="entry name" value="SLR1162 PROTEIN"/>
    <property type="match status" value="1"/>
</dbReference>
<feature type="transmembrane region" description="Helical" evidence="1">
    <location>
        <begin position="147"/>
        <end position="165"/>
    </location>
</feature>
<dbReference type="SUPFAM" id="SSF54909">
    <property type="entry name" value="Dimeric alpha+beta barrel"/>
    <property type="match status" value="1"/>
</dbReference>
<dbReference type="InterPro" id="IPR038762">
    <property type="entry name" value="ABM_predict"/>
</dbReference>
<keyword evidence="1" id="KW-0472">Membrane</keyword>
<evidence type="ECO:0000313" key="4">
    <source>
        <dbReference type="Proteomes" id="UP000293719"/>
    </source>
</evidence>
<dbReference type="InterPro" id="IPR011008">
    <property type="entry name" value="Dimeric_a/b-barrel"/>
</dbReference>
<proteinExistence type="predicted"/>
<feature type="transmembrane region" description="Helical" evidence="1">
    <location>
        <begin position="118"/>
        <end position="141"/>
    </location>
</feature>
<accession>A0A4P6V0D4</accession>
<keyword evidence="3" id="KW-0503">Monooxygenase</keyword>
<dbReference type="PROSITE" id="PS51725">
    <property type="entry name" value="ABM"/>
    <property type="match status" value="1"/>
</dbReference>
<dbReference type="Pfam" id="PF03992">
    <property type="entry name" value="ABM"/>
    <property type="match status" value="1"/>
</dbReference>
<dbReference type="Gene3D" id="3.30.70.100">
    <property type="match status" value="1"/>
</dbReference>
<dbReference type="GO" id="GO:0004497">
    <property type="term" value="F:monooxygenase activity"/>
    <property type="evidence" value="ECO:0007669"/>
    <property type="project" value="UniProtKB-KW"/>
</dbReference>
<dbReference type="Proteomes" id="UP000293719">
    <property type="component" value="Chromosome"/>
</dbReference>
<reference evidence="3 4" key="1">
    <citation type="journal article" date="2017" name="Int. J. Syst. Evol. Microbiol.">
        <title>Roseitalea porphyridii gen. nov., sp. nov., isolated from a red alga, and reclassification of Hoeflea suaedae Chung et al. 2013 as Pseudohoeflea suaedae gen. nov., comb. nov.</title>
        <authorList>
            <person name="Hyeon J.W."/>
            <person name="Jeong S.E."/>
            <person name="Baek K."/>
            <person name="Jeon C.O."/>
        </authorList>
    </citation>
    <scope>NUCLEOTIDE SEQUENCE [LARGE SCALE GENOMIC DNA]</scope>
    <source>
        <strain evidence="3 4">MA7-20</strain>
    </source>
</reference>
<dbReference type="InterPro" id="IPR007138">
    <property type="entry name" value="ABM_dom"/>
</dbReference>
<organism evidence="3 4">
    <name type="scientific">Roseitalea porphyridii</name>
    <dbReference type="NCBI Taxonomy" id="1852022"/>
    <lineage>
        <taxon>Bacteria</taxon>
        <taxon>Pseudomonadati</taxon>
        <taxon>Pseudomonadota</taxon>
        <taxon>Alphaproteobacteria</taxon>
        <taxon>Hyphomicrobiales</taxon>
        <taxon>Ahrensiaceae</taxon>
        <taxon>Roseitalea</taxon>
    </lineage>
</organism>
<evidence type="ECO:0000256" key="1">
    <source>
        <dbReference type="SAM" id="Phobius"/>
    </source>
</evidence>
<feature type="domain" description="ABM" evidence="2">
    <location>
        <begin position="5"/>
        <end position="99"/>
    </location>
</feature>
<protein>
    <submittedName>
        <fullName evidence="3">Antibiotic biosynthesis monooxygenase</fullName>
    </submittedName>
</protein>
<dbReference type="OrthoDB" id="1494254at2"/>
<keyword evidence="3" id="KW-0560">Oxidoreductase</keyword>
<keyword evidence="4" id="KW-1185">Reference proteome</keyword>
<evidence type="ECO:0000259" key="2">
    <source>
        <dbReference type="PROSITE" id="PS51725"/>
    </source>
</evidence>